<feature type="transmembrane region" description="Helical" evidence="6">
    <location>
        <begin position="87"/>
        <end position="109"/>
    </location>
</feature>
<feature type="transmembrane region" description="Helical" evidence="6">
    <location>
        <begin position="54"/>
        <end position="81"/>
    </location>
</feature>
<proteinExistence type="predicted"/>
<evidence type="ECO:0000313" key="7">
    <source>
        <dbReference type="EMBL" id="CAB4743542.1"/>
    </source>
</evidence>
<evidence type="ECO:0000256" key="5">
    <source>
        <dbReference type="ARBA" id="ARBA00023136"/>
    </source>
</evidence>
<evidence type="ECO:0000256" key="1">
    <source>
        <dbReference type="ARBA" id="ARBA00004651"/>
    </source>
</evidence>
<evidence type="ECO:0000256" key="4">
    <source>
        <dbReference type="ARBA" id="ARBA00022989"/>
    </source>
</evidence>
<feature type="transmembrane region" description="Helical" evidence="6">
    <location>
        <begin position="225"/>
        <end position="248"/>
    </location>
</feature>
<name>A0A6J6T8E8_9ZZZZ</name>
<accession>A0A6J6T8E8</accession>
<organism evidence="7">
    <name type="scientific">freshwater metagenome</name>
    <dbReference type="NCBI Taxonomy" id="449393"/>
    <lineage>
        <taxon>unclassified sequences</taxon>
        <taxon>metagenomes</taxon>
        <taxon>ecological metagenomes</taxon>
    </lineage>
</organism>
<gene>
    <name evidence="7" type="ORF">UFOPK2754_01346</name>
    <name evidence="8" type="ORF">UFOPK3543_02712</name>
</gene>
<comment type="subcellular location">
    <subcellularLocation>
        <location evidence="1">Cell membrane</location>
        <topology evidence="1">Multi-pass membrane protein</topology>
    </subcellularLocation>
</comment>
<dbReference type="GO" id="GO:0005886">
    <property type="term" value="C:plasma membrane"/>
    <property type="evidence" value="ECO:0007669"/>
    <property type="project" value="UniProtKB-SubCell"/>
</dbReference>
<feature type="transmembrane region" description="Helical" evidence="6">
    <location>
        <begin position="191"/>
        <end position="213"/>
    </location>
</feature>
<reference evidence="7" key="1">
    <citation type="submission" date="2020-05" db="EMBL/GenBank/DDBJ databases">
        <authorList>
            <person name="Chiriac C."/>
            <person name="Salcher M."/>
            <person name="Ghai R."/>
            <person name="Kavagutti S V."/>
        </authorList>
    </citation>
    <scope>NUCLEOTIDE SEQUENCE</scope>
</reference>
<dbReference type="InterPro" id="IPR050833">
    <property type="entry name" value="Poly_Biosynth_Transport"/>
</dbReference>
<evidence type="ECO:0000313" key="8">
    <source>
        <dbReference type="EMBL" id="CAB4931981.1"/>
    </source>
</evidence>
<dbReference type="PANTHER" id="PTHR30250">
    <property type="entry name" value="PST FAMILY PREDICTED COLANIC ACID TRANSPORTER"/>
    <property type="match status" value="1"/>
</dbReference>
<feature type="transmembrane region" description="Helical" evidence="6">
    <location>
        <begin position="12"/>
        <end position="33"/>
    </location>
</feature>
<evidence type="ECO:0000256" key="6">
    <source>
        <dbReference type="SAM" id="Phobius"/>
    </source>
</evidence>
<dbReference type="AlphaFoldDB" id="A0A6J6T8E8"/>
<evidence type="ECO:0000256" key="3">
    <source>
        <dbReference type="ARBA" id="ARBA00022692"/>
    </source>
</evidence>
<feature type="transmembrane region" description="Helical" evidence="6">
    <location>
        <begin position="307"/>
        <end position="328"/>
    </location>
</feature>
<protein>
    <submittedName>
        <fullName evidence="7">Unannotated protein</fullName>
    </submittedName>
</protein>
<dbReference type="PANTHER" id="PTHR30250:SF11">
    <property type="entry name" value="O-ANTIGEN TRANSPORTER-RELATED"/>
    <property type="match status" value="1"/>
</dbReference>
<keyword evidence="3 6" id="KW-0812">Transmembrane</keyword>
<feature type="transmembrane region" description="Helical" evidence="6">
    <location>
        <begin position="121"/>
        <end position="144"/>
    </location>
</feature>
<feature type="transmembrane region" description="Helical" evidence="6">
    <location>
        <begin position="335"/>
        <end position="355"/>
    </location>
</feature>
<keyword evidence="5 6" id="KW-0472">Membrane</keyword>
<sequence length="400" mass="41696">MLTAQLLGEQTAATLAAIWGVMFTIGPGFFLPLEQEVSRAIAARRMRQTGAGPLIRQAALLGAGLTGIVLGLLAAFSWLITDHLFDGHWTLFVALCIGVVGYAMGHLARGALSGSGQFGPYAVYIGGEAVARMLVAIVLALVGYRAAGGYGLAIGFAPFFAVAAVGKRAWRVAQEPGPAAPWSELTPSLGALLAGSVLSMSLINAAMIGAKLLAEDGQEGEVKSLFNGVIVARIPLFLFQAVQAALLPRLSGLVSARRFHEFRRSFEQLLVAVAAIGAAGTVAGYAVGPYVLRKMFEVQLGHVDVGLLALGTGFMILAMSFAQAMIALKGQNAVALGWLAGMVAFVCVAALGNDLLLRVELAAMIASFVAACVLGAFFLRILRRAEMAEDDRSTGPVTAH</sequence>
<keyword evidence="2" id="KW-1003">Cell membrane</keyword>
<dbReference type="EMBL" id="CAFBMH010000147">
    <property type="protein sequence ID" value="CAB4931981.1"/>
    <property type="molecule type" value="Genomic_DNA"/>
</dbReference>
<keyword evidence="4 6" id="KW-1133">Transmembrane helix</keyword>
<feature type="transmembrane region" description="Helical" evidence="6">
    <location>
        <begin position="269"/>
        <end position="287"/>
    </location>
</feature>
<feature type="transmembrane region" description="Helical" evidence="6">
    <location>
        <begin position="150"/>
        <end position="170"/>
    </location>
</feature>
<feature type="transmembrane region" description="Helical" evidence="6">
    <location>
        <begin position="361"/>
        <end position="382"/>
    </location>
</feature>
<dbReference type="EMBL" id="CAEZYR010000043">
    <property type="protein sequence ID" value="CAB4743542.1"/>
    <property type="molecule type" value="Genomic_DNA"/>
</dbReference>
<evidence type="ECO:0000256" key="2">
    <source>
        <dbReference type="ARBA" id="ARBA00022475"/>
    </source>
</evidence>